<dbReference type="InterPro" id="IPR038765">
    <property type="entry name" value="Papain-like_cys_pep_sf"/>
</dbReference>
<protein>
    <recommendedName>
        <fullName evidence="6">NlpC/P60 domain-containing protein</fullName>
    </recommendedName>
</protein>
<dbReference type="PROSITE" id="PS51935">
    <property type="entry name" value="NLPC_P60"/>
    <property type="match status" value="1"/>
</dbReference>
<dbReference type="InterPro" id="IPR051794">
    <property type="entry name" value="PG_Endopeptidase_C40"/>
</dbReference>
<organism evidence="7 8">
    <name type="scientific">Candidatus Magasanikbacteria bacterium GW2011_GWC2_45_8</name>
    <dbReference type="NCBI Taxonomy" id="1619050"/>
    <lineage>
        <taxon>Bacteria</taxon>
        <taxon>Candidatus Magasanikiibacteriota</taxon>
    </lineage>
</organism>
<keyword evidence="4" id="KW-0788">Thiol protease</keyword>
<feature type="transmembrane region" description="Helical" evidence="5">
    <location>
        <begin position="28"/>
        <end position="48"/>
    </location>
</feature>
<reference evidence="7 8" key="1">
    <citation type="journal article" date="2015" name="Nature">
        <title>rRNA introns, odd ribosomes, and small enigmatic genomes across a large radiation of phyla.</title>
        <authorList>
            <person name="Brown C.T."/>
            <person name="Hug L.A."/>
            <person name="Thomas B.C."/>
            <person name="Sharon I."/>
            <person name="Castelle C.J."/>
            <person name="Singh A."/>
            <person name="Wilkins M.J."/>
            <person name="Williams K.H."/>
            <person name="Banfield J.F."/>
        </authorList>
    </citation>
    <scope>NUCLEOTIDE SEQUENCE [LARGE SCALE GENOMIC DNA]</scope>
</reference>
<comment type="caution">
    <text evidence="7">The sequence shown here is derived from an EMBL/GenBank/DDBJ whole genome shotgun (WGS) entry which is preliminary data.</text>
</comment>
<evidence type="ECO:0000256" key="4">
    <source>
        <dbReference type="ARBA" id="ARBA00022807"/>
    </source>
</evidence>
<sequence length="258" mass="27633">AVRIFAGGFNYITAGGDSQKIEEAKSGIGHALIGLMLVLGSYLLLYTINPDLVQFKSLKIKVIETVELTGGDTGPDGGTGKLNSGKIDINIPKTLGINCPGGGEDFAAIAKSFQGKVTYVLGGKGAITDNTMHMDCSRFVSYVYNCAGFRLNTWTANLFTNNNVEVISSYTAGNPPAVNGTQLKSGDLVGWKQGANGEKFGHVMMYLNGDQFIHNSSMQNGKDSGKGVKTFQSNSSLTKRFRYVVRKEKIINEVGPVK</sequence>
<evidence type="ECO:0000256" key="1">
    <source>
        <dbReference type="ARBA" id="ARBA00007074"/>
    </source>
</evidence>
<feature type="domain" description="NlpC/P60" evidence="6">
    <location>
        <begin position="100"/>
        <end position="248"/>
    </location>
</feature>
<keyword evidence="5" id="KW-1133">Transmembrane helix</keyword>
<evidence type="ECO:0000259" key="6">
    <source>
        <dbReference type="PROSITE" id="PS51935"/>
    </source>
</evidence>
<evidence type="ECO:0000313" key="7">
    <source>
        <dbReference type="EMBL" id="KKU13707.1"/>
    </source>
</evidence>
<gene>
    <name evidence="7" type="ORF">UX20_C0015G0001</name>
</gene>
<dbReference type="PANTHER" id="PTHR47359">
    <property type="entry name" value="PEPTIDOGLYCAN DL-ENDOPEPTIDASE CWLO"/>
    <property type="match status" value="1"/>
</dbReference>
<evidence type="ECO:0000313" key="8">
    <source>
        <dbReference type="Proteomes" id="UP000034911"/>
    </source>
</evidence>
<dbReference type="SUPFAM" id="SSF54001">
    <property type="entry name" value="Cysteine proteinases"/>
    <property type="match status" value="1"/>
</dbReference>
<dbReference type="GO" id="GO:0006508">
    <property type="term" value="P:proteolysis"/>
    <property type="evidence" value="ECO:0007669"/>
    <property type="project" value="UniProtKB-KW"/>
</dbReference>
<dbReference type="Pfam" id="PF00877">
    <property type="entry name" value="NLPC_P60"/>
    <property type="match status" value="1"/>
</dbReference>
<keyword evidence="5" id="KW-0812">Transmembrane</keyword>
<keyword evidence="5" id="KW-0472">Membrane</keyword>
<dbReference type="Gene3D" id="3.90.1720.10">
    <property type="entry name" value="endopeptidase domain like (from Nostoc punctiforme)"/>
    <property type="match status" value="1"/>
</dbReference>
<feature type="non-terminal residue" evidence="7">
    <location>
        <position position="1"/>
    </location>
</feature>
<evidence type="ECO:0000256" key="2">
    <source>
        <dbReference type="ARBA" id="ARBA00022670"/>
    </source>
</evidence>
<dbReference type="EMBL" id="LCLH01000015">
    <property type="protein sequence ID" value="KKU13707.1"/>
    <property type="molecule type" value="Genomic_DNA"/>
</dbReference>
<evidence type="ECO:0000256" key="3">
    <source>
        <dbReference type="ARBA" id="ARBA00022801"/>
    </source>
</evidence>
<dbReference type="PANTHER" id="PTHR47359:SF3">
    <property type="entry name" value="NLP_P60 DOMAIN-CONTAINING PROTEIN-RELATED"/>
    <property type="match status" value="1"/>
</dbReference>
<proteinExistence type="inferred from homology"/>
<comment type="similarity">
    <text evidence="1">Belongs to the peptidase C40 family.</text>
</comment>
<keyword evidence="2" id="KW-0645">Protease</keyword>
<evidence type="ECO:0000256" key="5">
    <source>
        <dbReference type="SAM" id="Phobius"/>
    </source>
</evidence>
<keyword evidence="3" id="KW-0378">Hydrolase</keyword>
<dbReference type="Proteomes" id="UP000034911">
    <property type="component" value="Unassembled WGS sequence"/>
</dbReference>
<dbReference type="InterPro" id="IPR000064">
    <property type="entry name" value="NLP_P60_dom"/>
</dbReference>
<dbReference type="STRING" id="1619050.UX20_C0015G0001"/>
<name>A0A0G1N039_9BACT</name>
<dbReference type="AlphaFoldDB" id="A0A0G1N039"/>
<accession>A0A0G1N039</accession>
<dbReference type="GO" id="GO:0008234">
    <property type="term" value="F:cysteine-type peptidase activity"/>
    <property type="evidence" value="ECO:0007669"/>
    <property type="project" value="UniProtKB-KW"/>
</dbReference>